<dbReference type="EMBL" id="JXTC01000299">
    <property type="protein sequence ID" value="PON67972.1"/>
    <property type="molecule type" value="Genomic_DNA"/>
</dbReference>
<accession>A0A2P5D3U8</accession>
<dbReference type="AlphaFoldDB" id="A0A2P5D3U8"/>
<dbReference type="InParanoid" id="A0A2P5D3U8"/>
<evidence type="ECO:0000313" key="2">
    <source>
        <dbReference type="Proteomes" id="UP000237000"/>
    </source>
</evidence>
<comment type="caution">
    <text evidence="1">The sequence shown here is derived from an EMBL/GenBank/DDBJ whole genome shotgun (WGS) entry which is preliminary data.</text>
</comment>
<protein>
    <submittedName>
        <fullName evidence="1">Uncharacterized protein</fullName>
    </submittedName>
</protein>
<gene>
    <name evidence="1" type="ORF">TorRG33x02_262920</name>
</gene>
<keyword evidence="2" id="KW-1185">Reference proteome</keyword>
<proteinExistence type="predicted"/>
<organism evidence="1 2">
    <name type="scientific">Trema orientale</name>
    <name type="common">Charcoal tree</name>
    <name type="synonym">Celtis orientalis</name>
    <dbReference type="NCBI Taxonomy" id="63057"/>
    <lineage>
        <taxon>Eukaryota</taxon>
        <taxon>Viridiplantae</taxon>
        <taxon>Streptophyta</taxon>
        <taxon>Embryophyta</taxon>
        <taxon>Tracheophyta</taxon>
        <taxon>Spermatophyta</taxon>
        <taxon>Magnoliopsida</taxon>
        <taxon>eudicotyledons</taxon>
        <taxon>Gunneridae</taxon>
        <taxon>Pentapetalae</taxon>
        <taxon>rosids</taxon>
        <taxon>fabids</taxon>
        <taxon>Rosales</taxon>
        <taxon>Cannabaceae</taxon>
        <taxon>Trema</taxon>
    </lineage>
</organism>
<dbReference type="Proteomes" id="UP000237000">
    <property type="component" value="Unassembled WGS sequence"/>
</dbReference>
<reference evidence="2" key="1">
    <citation type="submission" date="2016-06" db="EMBL/GenBank/DDBJ databases">
        <title>Parallel loss of symbiosis genes in relatives of nitrogen-fixing non-legume Parasponia.</title>
        <authorList>
            <person name="Van Velzen R."/>
            <person name="Holmer R."/>
            <person name="Bu F."/>
            <person name="Rutten L."/>
            <person name="Van Zeijl A."/>
            <person name="Liu W."/>
            <person name="Santuari L."/>
            <person name="Cao Q."/>
            <person name="Sharma T."/>
            <person name="Shen D."/>
            <person name="Roswanjaya Y."/>
            <person name="Wardhani T."/>
            <person name="Kalhor M.S."/>
            <person name="Jansen J."/>
            <person name="Van den Hoogen J."/>
            <person name="Gungor B."/>
            <person name="Hartog M."/>
            <person name="Hontelez J."/>
            <person name="Verver J."/>
            <person name="Yang W.-C."/>
            <person name="Schijlen E."/>
            <person name="Repin R."/>
            <person name="Schilthuizen M."/>
            <person name="Schranz E."/>
            <person name="Heidstra R."/>
            <person name="Miyata K."/>
            <person name="Fedorova E."/>
            <person name="Kohlen W."/>
            <person name="Bisseling T."/>
            <person name="Smit S."/>
            <person name="Geurts R."/>
        </authorList>
    </citation>
    <scope>NUCLEOTIDE SEQUENCE [LARGE SCALE GENOMIC DNA]</scope>
    <source>
        <strain evidence="2">cv. RG33-2</strain>
    </source>
</reference>
<sequence length="32" mass="3961">MDYLYFSCVRLYLVLMCMINETLSRTIFLNFF</sequence>
<evidence type="ECO:0000313" key="1">
    <source>
        <dbReference type="EMBL" id="PON67972.1"/>
    </source>
</evidence>
<name>A0A2P5D3U8_TREOI</name>